<dbReference type="InterPro" id="IPR035211">
    <property type="entry name" value="DUF5325"/>
</dbReference>
<dbReference type="Pfam" id="PF17259">
    <property type="entry name" value="DUF5325"/>
    <property type="match status" value="1"/>
</dbReference>
<evidence type="ECO:0000313" key="3">
    <source>
        <dbReference type="Proteomes" id="UP000248214"/>
    </source>
</evidence>
<keyword evidence="1" id="KW-1133">Transmembrane helix</keyword>
<keyword evidence="1" id="KW-0812">Transmembrane</keyword>
<organism evidence="2 3">
    <name type="scientific">Salipaludibacillus keqinensis</name>
    <dbReference type="NCBI Taxonomy" id="2045207"/>
    <lineage>
        <taxon>Bacteria</taxon>
        <taxon>Bacillati</taxon>
        <taxon>Bacillota</taxon>
        <taxon>Bacilli</taxon>
        <taxon>Bacillales</taxon>
        <taxon>Bacillaceae</taxon>
    </lineage>
</organism>
<evidence type="ECO:0000313" key="2">
    <source>
        <dbReference type="EMBL" id="PYZ93286.1"/>
    </source>
</evidence>
<reference evidence="2 3" key="1">
    <citation type="submission" date="2017-10" db="EMBL/GenBank/DDBJ databases">
        <title>Bacillus sp. nov., a halophilic bacterium isolated from a Keqin Lake.</title>
        <authorList>
            <person name="Wang H."/>
        </authorList>
    </citation>
    <scope>NUCLEOTIDE SEQUENCE [LARGE SCALE GENOMIC DNA]</scope>
    <source>
        <strain evidence="2 3">KQ-12</strain>
    </source>
</reference>
<feature type="transmembrane region" description="Helical" evidence="1">
    <location>
        <begin position="32"/>
        <end position="49"/>
    </location>
</feature>
<name>A0A323TG92_9BACI</name>
<sequence length="59" mass="6619">MKSFDIPLFIFAMLGTIGMMGIGISFAQTSFLMFFSFLVLTLGAVFAGFKRKKLKQQMN</sequence>
<comment type="caution">
    <text evidence="2">The sequence shown here is derived from an EMBL/GenBank/DDBJ whole genome shotgun (WGS) entry which is preliminary data.</text>
</comment>
<proteinExistence type="predicted"/>
<keyword evidence="1" id="KW-0472">Membrane</keyword>
<gene>
    <name evidence="2" type="ORF">CR194_08820</name>
</gene>
<dbReference type="EMBL" id="PDOD01000002">
    <property type="protein sequence ID" value="PYZ93286.1"/>
    <property type="molecule type" value="Genomic_DNA"/>
</dbReference>
<dbReference type="OrthoDB" id="2974762at2"/>
<feature type="transmembrane region" description="Helical" evidence="1">
    <location>
        <begin position="7"/>
        <end position="26"/>
    </location>
</feature>
<dbReference type="Proteomes" id="UP000248214">
    <property type="component" value="Unassembled WGS sequence"/>
</dbReference>
<accession>A0A323TG92</accession>
<dbReference type="RefSeq" id="WP_110609317.1">
    <property type="nucleotide sequence ID" value="NZ_PDOD01000002.1"/>
</dbReference>
<protein>
    <submittedName>
        <fullName evidence="2">Uncharacterized protein</fullName>
    </submittedName>
</protein>
<evidence type="ECO:0000256" key="1">
    <source>
        <dbReference type="SAM" id="Phobius"/>
    </source>
</evidence>
<keyword evidence="3" id="KW-1185">Reference proteome</keyword>
<dbReference type="AlphaFoldDB" id="A0A323TG92"/>